<evidence type="ECO:0000259" key="8">
    <source>
        <dbReference type="PROSITE" id="PS50885"/>
    </source>
</evidence>
<feature type="domain" description="Methyl-accepting transducer" evidence="6">
    <location>
        <begin position="1235"/>
        <end position="1464"/>
    </location>
</feature>
<dbReference type="GO" id="GO:0007165">
    <property type="term" value="P:signal transduction"/>
    <property type="evidence" value="ECO:0007669"/>
    <property type="project" value="UniProtKB-KW"/>
</dbReference>
<dbReference type="PROSITE" id="PS50111">
    <property type="entry name" value="CHEMOTAXIS_TRANSDUC_2"/>
    <property type="match status" value="1"/>
</dbReference>
<organism evidence="9 10">
    <name type="scientific">SAR324 cluster bacterium</name>
    <dbReference type="NCBI Taxonomy" id="2024889"/>
    <lineage>
        <taxon>Bacteria</taxon>
        <taxon>Deltaproteobacteria</taxon>
        <taxon>SAR324 cluster</taxon>
    </lineage>
</organism>
<dbReference type="SUPFAM" id="SSF58104">
    <property type="entry name" value="Methyl-accepting chemotaxis protein (MCP) signaling domain"/>
    <property type="match status" value="1"/>
</dbReference>
<feature type="domain" description="PAS" evidence="7">
    <location>
        <begin position="976"/>
        <end position="1018"/>
    </location>
</feature>
<dbReference type="SUPFAM" id="SSF55785">
    <property type="entry name" value="PYP-like sensor domain (PAS domain)"/>
    <property type="match status" value="3"/>
</dbReference>
<dbReference type="Gene3D" id="1.10.490.10">
    <property type="entry name" value="Globins"/>
    <property type="match status" value="2"/>
</dbReference>
<dbReference type="GO" id="GO:0006935">
    <property type="term" value="P:chemotaxis"/>
    <property type="evidence" value="ECO:0007669"/>
    <property type="project" value="UniProtKB-KW"/>
</dbReference>
<feature type="region of interest" description="Disordered" evidence="4">
    <location>
        <begin position="1510"/>
        <end position="1540"/>
    </location>
</feature>
<dbReference type="InterPro" id="IPR000014">
    <property type="entry name" value="PAS"/>
</dbReference>
<dbReference type="PANTHER" id="PTHR43531:SF11">
    <property type="entry name" value="METHYL-ACCEPTING CHEMOTAXIS PROTEIN 3"/>
    <property type="match status" value="1"/>
</dbReference>
<feature type="domain" description="PAS" evidence="7">
    <location>
        <begin position="476"/>
        <end position="512"/>
    </location>
</feature>
<keyword evidence="1" id="KW-0145">Chemotaxis</keyword>
<dbReference type="SMART" id="SM00091">
    <property type="entry name" value="PAS"/>
    <property type="match status" value="6"/>
</dbReference>
<dbReference type="GO" id="GO:0019825">
    <property type="term" value="F:oxygen binding"/>
    <property type="evidence" value="ECO:0007669"/>
    <property type="project" value="InterPro"/>
</dbReference>
<proteinExistence type="inferred from homology"/>
<dbReference type="InterPro" id="IPR004089">
    <property type="entry name" value="MCPsignal_dom"/>
</dbReference>
<dbReference type="SMART" id="SM00304">
    <property type="entry name" value="HAMP"/>
    <property type="match status" value="1"/>
</dbReference>
<dbReference type="Gene3D" id="3.30.450.20">
    <property type="entry name" value="PAS domain"/>
    <property type="match status" value="6"/>
</dbReference>
<comment type="similarity">
    <text evidence="2">Belongs to the methyl-accepting chemotaxis (MCP) protein family.</text>
</comment>
<evidence type="ECO:0000259" key="7">
    <source>
        <dbReference type="PROSITE" id="PS50112"/>
    </source>
</evidence>
<dbReference type="Gene3D" id="1.10.287.950">
    <property type="entry name" value="Methyl-accepting chemotaxis protein"/>
    <property type="match status" value="1"/>
</dbReference>
<feature type="region of interest" description="Disordered" evidence="4">
    <location>
        <begin position="312"/>
        <end position="342"/>
    </location>
</feature>
<dbReference type="PROSITE" id="PS50885">
    <property type="entry name" value="HAMP"/>
    <property type="match status" value="1"/>
</dbReference>
<dbReference type="InterPro" id="IPR000971">
    <property type="entry name" value="Globin"/>
</dbReference>
<dbReference type="GO" id="GO:0020037">
    <property type="term" value="F:heme binding"/>
    <property type="evidence" value="ECO:0007669"/>
    <property type="project" value="InterPro"/>
</dbReference>
<sequence>MEGIHLEPWKSETDRPLEKDHPWELPLGLVEEAFDRIAPSGLLLVQRFYQNLFQQFPRMKTLFPDGDQGEQEKKLWKSLSLIRRYLRDPDKLIPALQNMGQRHQAHGAQQEYYELLKGILLETFQEVGGQHWTQEDRRVWQDTLNEIVKTMLGGYGPKTHWETHMSRKNKKSGNGLQIELLEKSFDALAPRGEELVRRFYETLFRDYPGVKPLFAQTEMEQQRRHLLSSLVLVRNNLRNPDKLLPALRQLGLKHQGFGALEAHYDAVGETLVGVMKSMAGSIWTNKVDKAWRDALSMISDTMLQAYQTTEDQDLTSQRATSDEELGLTANSNSQGHKMAPDTESKSGMLNLDLLTSIVDDAGVNIMIADLDETIVYANQKTIEVLTELETELGKYLTGFRADRVVGGSIHRFHKDPEIIKQVLRSMRAGDIHRADINPGTFTFRFRARAIGDRDGNKVAYVVEWEDVTEKLNFENNSTRLESAIEGSSAATLMCDRDLKITYINPASTKMIGDNLEQFQKTFPGFNPSTLMGTCIDIFHKNPAYQRKILDNPANLPYATEIPVGDLAFQLNITAMLDGEGNYIGNNLNWMNVTDQKRSENKAIRLESAIEGSSAATLMCDRDLKITYINPASAKMIDDNLDQFQKAFPGFDPSTLMGTCIDIFHKNPSYQRKILENQANLPYAAEIPVADLAFQLNITAMLDGEGEYIGNNLNWMNVTEQKESENKAVRLESAIEGSSAATVMCDRDYKITYINPASAKMIEENLRDFMEAFPGFDPSKIIGTCIDIFHQNPAYQRRILDNPANLPHEAEIKVGKLAFKLNITAMQDTEGNYIGNNLNWANITEFKTQANESARLQSTIEGANQPIISCDRDLVITYANPSTLKMVKENLEQFQAAFLGFDLASLVGSKIDRFHRNPEHQRRILANPDNLPYQAEIPVGNLFFSLNITAMTDTEGNYIGNTLEWNNVTEVKKKETEVVRLSGMIETAATNFMVCDTDLKITYCNPAVIKMMGKYERELQKQVKAFNLNNLVGTCIDDLHINPSVQRNLLSNPANLPYQAELKLGPLEFGLNATGLLDAEGNLIGNAVEWIDYNDRAAYSSEVDGLLIEIREGNLSQRGQMETMADAYKPMIHNINEIIDAIVEPIAEIQERLTQVSQGDVKAFVVGEYRGDHAALKDSLNNTLQSLGELAEAATTIAKGDLRVDVTPKSDVDAMGKAMNLILSNLNNIMRQVQLAGEEITIGSQQIADSSQSLAQGSTEQASALEEVSASMTQLASQTTANADNAIQANTLANAGRDTARTGDQQMKEMITAMSTIEESSQNISKIIKVIDEIAFQTNLLALNAAVEAARAGVHGKGFAVVANEVRNLAGRSAQAAKETTEMIEDSAKKVRQGIQIADKTADALSEIVTNVGKVTDLVGEIAASSKEQADGIKQINQGLQQIEQVTQDNTGASEKSAAAAEQLAGQATHLKELLSQFQLKEEVAQTDLASQMTPELMAAFQQFMAQQNMGVGKPAPSPQLKTRQAQAPTMGTIQPRNDDSRKAVVNPKDVIALDDKEFGRF</sequence>
<dbReference type="CDD" id="cd11386">
    <property type="entry name" value="MCP_signal"/>
    <property type="match status" value="1"/>
</dbReference>
<dbReference type="FunFam" id="1.10.287.950:FF:000001">
    <property type="entry name" value="Methyl-accepting chemotaxis sensory transducer"/>
    <property type="match status" value="1"/>
</dbReference>
<dbReference type="InterPro" id="IPR004090">
    <property type="entry name" value="Chemotax_Me-accpt_rcpt"/>
</dbReference>
<keyword evidence="3" id="KW-0807">Transducer</keyword>
<dbReference type="SMART" id="SM00283">
    <property type="entry name" value="MA"/>
    <property type="match status" value="1"/>
</dbReference>
<feature type="compositionally biased region" description="Polar residues" evidence="4">
    <location>
        <begin position="1519"/>
        <end position="1535"/>
    </location>
</feature>
<evidence type="ECO:0000256" key="1">
    <source>
        <dbReference type="ARBA" id="ARBA00022500"/>
    </source>
</evidence>
<evidence type="ECO:0000259" key="5">
    <source>
        <dbReference type="PROSITE" id="PS01033"/>
    </source>
</evidence>
<dbReference type="EMBL" id="NVSR01000076">
    <property type="protein sequence ID" value="PCI27085.1"/>
    <property type="molecule type" value="Genomic_DNA"/>
</dbReference>
<dbReference type="Pfam" id="PF18947">
    <property type="entry name" value="HAMP_2"/>
    <property type="match status" value="1"/>
</dbReference>
<dbReference type="InterPro" id="IPR035965">
    <property type="entry name" value="PAS-like_dom_sf"/>
</dbReference>
<gene>
    <name evidence="9" type="ORF">COB67_09430</name>
</gene>
<dbReference type="InterPro" id="IPR009050">
    <property type="entry name" value="Globin-like_sf"/>
</dbReference>
<evidence type="ECO:0000259" key="6">
    <source>
        <dbReference type="PROSITE" id="PS50111"/>
    </source>
</evidence>
<dbReference type="GO" id="GO:0005886">
    <property type="term" value="C:plasma membrane"/>
    <property type="evidence" value="ECO:0007669"/>
    <property type="project" value="TreeGrafter"/>
</dbReference>
<dbReference type="SUPFAM" id="SSF46458">
    <property type="entry name" value="Globin-like"/>
    <property type="match status" value="2"/>
</dbReference>
<dbReference type="InterPro" id="IPR012292">
    <property type="entry name" value="Globin/Proto"/>
</dbReference>
<protein>
    <submittedName>
        <fullName evidence="9">Uncharacterized protein</fullName>
    </submittedName>
</protein>
<dbReference type="InterPro" id="IPR051310">
    <property type="entry name" value="MCP_chemotaxis"/>
</dbReference>
<evidence type="ECO:0000313" key="10">
    <source>
        <dbReference type="Proteomes" id="UP000218113"/>
    </source>
</evidence>
<reference evidence="10" key="1">
    <citation type="submission" date="2017-08" db="EMBL/GenBank/DDBJ databases">
        <title>A dynamic microbial community with high functional redundancy inhabits the cold, oxic subseafloor aquifer.</title>
        <authorList>
            <person name="Tully B.J."/>
            <person name="Wheat C.G."/>
            <person name="Glazer B.T."/>
            <person name="Huber J.A."/>
        </authorList>
    </citation>
    <scope>NUCLEOTIDE SEQUENCE [LARGE SCALE GENOMIC DNA]</scope>
</reference>
<evidence type="ECO:0000256" key="3">
    <source>
        <dbReference type="PROSITE-ProRule" id="PRU00284"/>
    </source>
</evidence>
<dbReference type="Gene3D" id="1.20.120.1530">
    <property type="match status" value="1"/>
</dbReference>
<dbReference type="CDD" id="cd12131">
    <property type="entry name" value="HGbI-like"/>
    <property type="match status" value="1"/>
</dbReference>
<evidence type="ECO:0000256" key="2">
    <source>
        <dbReference type="ARBA" id="ARBA00029447"/>
    </source>
</evidence>
<feature type="domain" description="HAMP" evidence="8">
    <location>
        <begin position="1180"/>
        <end position="1230"/>
    </location>
</feature>
<accession>A0A2A4T1R3</accession>
<evidence type="ECO:0000256" key="4">
    <source>
        <dbReference type="SAM" id="MobiDB-lite"/>
    </source>
</evidence>
<dbReference type="Pfam" id="PF13188">
    <property type="entry name" value="PAS_8"/>
    <property type="match status" value="4"/>
</dbReference>
<feature type="domain" description="Globin" evidence="5">
    <location>
        <begin position="172"/>
        <end position="307"/>
    </location>
</feature>
<dbReference type="PROSITE" id="PS01033">
    <property type="entry name" value="GLOBIN"/>
    <property type="match status" value="2"/>
</dbReference>
<dbReference type="Pfam" id="PF13426">
    <property type="entry name" value="PAS_9"/>
    <property type="match status" value="1"/>
</dbReference>
<dbReference type="Proteomes" id="UP000218113">
    <property type="component" value="Unassembled WGS sequence"/>
</dbReference>
<dbReference type="PRINTS" id="PR00260">
    <property type="entry name" value="CHEMTRNSDUCR"/>
</dbReference>
<dbReference type="PROSITE" id="PS50112">
    <property type="entry name" value="PAS"/>
    <property type="match status" value="2"/>
</dbReference>
<evidence type="ECO:0000313" key="9">
    <source>
        <dbReference type="EMBL" id="PCI27085.1"/>
    </source>
</evidence>
<comment type="caution">
    <text evidence="9">The sequence shown here is derived from an EMBL/GenBank/DDBJ whole genome shotgun (WGS) entry which is preliminary data.</text>
</comment>
<name>A0A2A4T1R3_9DELT</name>
<dbReference type="GO" id="GO:0004888">
    <property type="term" value="F:transmembrane signaling receptor activity"/>
    <property type="evidence" value="ECO:0007669"/>
    <property type="project" value="InterPro"/>
</dbReference>
<dbReference type="Pfam" id="PF00015">
    <property type="entry name" value="MCPsignal"/>
    <property type="match status" value="1"/>
</dbReference>
<dbReference type="PANTHER" id="PTHR43531">
    <property type="entry name" value="PROTEIN ICFG"/>
    <property type="match status" value="1"/>
</dbReference>
<feature type="domain" description="Globin" evidence="5">
    <location>
        <begin position="21"/>
        <end position="156"/>
    </location>
</feature>
<dbReference type="Pfam" id="PF00042">
    <property type="entry name" value="Globin"/>
    <property type="match status" value="2"/>
</dbReference>
<dbReference type="InterPro" id="IPR003660">
    <property type="entry name" value="HAMP_dom"/>
</dbReference>